<dbReference type="Proteomes" id="UP000243723">
    <property type="component" value="Unassembled WGS sequence"/>
</dbReference>
<proteinExistence type="predicted"/>
<sequence length="465" mass="52405">MSVDFARALDSLGLEQYHDILRNEGFETWDQFRDITEDDMVALGIKLGHRRRLQRAIHDSRPRSDDDAPTYPGHGRPADTSYYPKSVSTSTIETSIRDEHDASSEPLPQTKRKYRRHPKPDENAPERPPSAYVTFSNRVRERLRGQELSFTDIAKIVGENWQDPDPEERAACERQAQGMKETYYAQLTEYKKTPQWAAYQEYLAEFKEKHGGGNSKKSKHSEAGQQFSDTTRSNSGEQLVDGLASQNDQMIDNFSPTITNTSLSVFTPSSQRSYADGTVPGRSPETRSPLLPRHDSDAHTAPLGPFYRDMDNRSFPHGRPRQGAFQAWSSEPSPTWREPLSDDVRERQWGLEHLTRSQVASQDSRRSALFDTAASRYGIPAPETGEYFRRGSSSTASPIDPRNRMLPPPAGLASTRGNPDSFPSLRAPQRAVPILTSPTEQGDSPSSLALPPIRRLSEHQPRDER</sequence>
<dbReference type="PANTHER" id="PTHR46040:SF3">
    <property type="entry name" value="HIGH MOBILITY GROUP PROTEIN 2"/>
    <property type="match status" value="1"/>
</dbReference>
<keyword evidence="7" id="KW-1185">Reference proteome</keyword>
<evidence type="ECO:0000256" key="3">
    <source>
        <dbReference type="PROSITE-ProRule" id="PRU00267"/>
    </source>
</evidence>
<accession>A0A2P8A4G2</accession>
<dbReference type="InterPro" id="IPR051965">
    <property type="entry name" value="ChromReg_NeuronalGeneExpr"/>
</dbReference>
<keyword evidence="1 3" id="KW-0238">DNA-binding</keyword>
<dbReference type="InterPro" id="IPR009071">
    <property type="entry name" value="HMG_box_dom"/>
</dbReference>
<evidence type="ECO:0000256" key="1">
    <source>
        <dbReference type="ARBA" id="ARBA00023125"/>
    </source>
</evidence>
<dbReference type="EMBL" id="NHZQ01000067">
    <property type="protein sequence ID" value="PSK55351.1"/>
    <property type="molecule type" value="Genomic_DNA"/>
</dbReference>
<dbReference type="Gene3D" id="1.10.30.10">
    <property type="entry name" value="High mobility group box domain"/>
    <property type="match status" value="1"/>
</dbReference>
<dbReference type="InterPro" id="IPR013761">
    <property type="entry name" value="SAM/pointed_sf"/>
</dbReference>
<dbReference type="InterPro" id="IPR001660">
    <property type="entry name" value="SAM"/>
</dbReference>
<dbReference type="PANTHER" id="PTHR46040">
    <property type="entry name" value="HIGH MOBILITY GROUP PROTEIN 2"/>
    <property type="match status" value="1"/>
</dbReference>
<feature type="compositionally biased region" description="Polar residues" evidence="4">
    <location>
        <begin position="436"/>
        <end position="447"/>
    </location>
</feature>
<evidence type="ECO:0000256" key="4">
    <source>
        <dbReference type="SAM" id="MobiDB-lite"/>
    </source>
</evidence>
<protein>
    <submittedName>
        <fullName evidence="6">High mobility group protein 20A</fullName>
    </submittedName>
</protein>
<keyword evidence="2 3" id="KW-0539">Nucleus</keyword>
<feature type="DNA-binding region" description="HMG box" evidence="3">
    <location>
        <begin position="125"/>
        <end position="191"/>
    </location>
</feature>
<dbReference type="PROSITE" id="PS50118">
    <property type="entry name" value="HMG_BOX_2"/>
    <property type="match status" value="1"/>
</dbReference>
<dbReference type="Pfam" id="PF00505">
    <property type="entry name" value="HMG_box"/>
    <property type="match status" value="1"/>
</dbReference>
<dbReference type="OrthoDB" id="1919336at2759"/>
<evidence type="ECO:0000313" key="7">
    <source>
        <dbReference type="Proteomes" id="UP000243723"/>
    </source>
</evidence>
<feature type="compositionally biased region" description="Polar residues" evidence="4">
    <location>
        <begin position="223"/>
        <end position="237"/>
    </location>
</feature>
<dbReference type="SMART" id="SM00454">
    <property type="entry name" value="SAM"/>
    <property type="match status" value="1"/>
</dbReference>
<feature type="region of interest" description="Disordered" evidence="4">
    <location>
        <begin position="209"/>
        <end position="237"/>
    </location>
</feature>
<feature type="compositionally biased region" description="Polar residues" evidence="4">
    <location>
        <begin position="262"/>
        <end position="273"/>
    </location>
</feature>
<dbReference type="AlphaFoldDB" id="A0A2P8A4G2"/>
<dbReference type="Gene3D" id="1.10.150.50">
    <property type="entry name" value="Transcription Factor, Ets-1"/>
    <property type="match status" value="1"/>
</dbReference>
<dbReference type="STRING" id="40998.A0A2P8A4G2"/>
<dbReference type="GO" id="GO:0005634">
    <property type="term" value="C:nucleus"/>
    <property type="evidence" value="ECO:0007669"/>
    <property type="project" value="UniProtKB-UniRule"/>
</dbReference>
<gene>
    <name evidence="6" type="ORF">B9Z65_2740</name>
</gene>
<dbReference type="SUPFAM" id="SSF47095">
    <property type="entry name" value="HMG-box"/>
    <property type="match status" value="1"/>
</dbReference>
<dbReference type="GO" id="GO:0003677">
    <property type="term" value="F:DNA binding"/>
    <property type="evidence" value="ECO:0007669"/>
    <property type="project" value="UniProtKB-UniRule"/>
</dbReference>
<comment type="caution">
    <text evidence="6">The sequence shown here is derived from an EMBL/GenBank/DDBJ whole genome shotgun (WGS) entry which is preliminary data.</text>
</comment>
<organism evidence="6 7">
    <name type="scientific">Elsinoe australis</name>
    <dbReference type="NCBI Taxonomy" id="40998"/>
    <lineage>
        <taxon>Eukaryota</taxon>
        <taxon>Fungi</taxon>
        <taxon>Dikarya</taxon>
        <taxon>Ascomycota</taxon>
        <taxon>Pezizomycotina</taxon>
        <taxon>Dothideomycetes</taxon>
        <taxon>Dothideomycetidae</taxon>
        <taxon>Myriangiales</taxon>
        <taxon>Elsinoaceae</taxon>
        <taxon>Elsinoe</taxon>
    </lineage>
</organism>
<dbReference type="SUPFAM" id="SSF47769">
    <property type="entry name" value="SAM/Pointed domain"/>
    <property type="match status" value="1"/>
</dbReference>
<dbReference type="SMART" id="SM00398">
    <property type="entry name" value="HMG"/>
    <property type="match status" value="1"/>
</dbReference>
<feature type="region of interest" description="Disordered" evidence="4">
    <location>
        <begin position="262"/>
        <end position="340"/>
    </location>
</feature>
<feature type="region of interest" description="Disordered" evidence="4">
    <location>
        <begin position="377"/>
        <end position="465"/>
    </location>
</feature>
<dbReference type="Pfam" id="PF00536">
    <property type="entry name" value="SAM_1"/>
    <property type="match status" value="1"/>
</dbReference>
<dbReference type="InterPro" id="IPR036910">
    <property type="entry name" value="HMG_box_dom_sf"/>
</dbReference>
<name>A0A2P8A4G2_9PEZI</name>
<feature type="compositionally biased region" description="Basic and acidic residues" evidence="4">
    <location>
        <begin position="455"/>
        <end position="465"/>
    </location>
</feature>
<evidence type="ECO:0000259" key="5">
    <source>
        <dbReference type="PROSITE" id="PS50118"/>
    </source>
</evidence>
<feature type="domain" description="HMG box" evidence="5">
    <location>
        <begin position="125"/>
        <end position="191"/>
    </location>
</feature>
<reference evidence="6 7" key="1">
    <citation type="submission" date="2017-05" db="EMBL/GenBank/DDBJ databases">
        <title>Draft genome sequence of Elsinoe australis.</title>
        <authorList>
            <person name="Cheng Q."/>
        </authorList>
    </citation>
    <scope>NUCLEOTIDE SEQUENCE [LARGE SCALE GENOMIC DNA]</scope>
    <source>
        <strain evidence="6 7">NL1</strain>
    </source>
</reference>
<evidence type="ECO:0000256" key="2">
    <source>
        <dbReference type="ARBA" id="ARBA00023242"/>
    </source>
</evidence>
<feature type="compositionally biased region" description="Basic and acidic residues" evidence="4">
    <location>
        <begin position="56"/>
        <end position="66"/>
    </location>
</feature>
<dbReference type="CDD" id="cd09487">
    <property type="entry name" value="SAM_superfamily"/>
    <property type="match status" value="1"/>
</dbReference>
<feature type="region of interest" description="Disordered" evidence="4">
    <location>
        <begin position="54"/>
        <end position="132"/>
    </location>
</feature>
<dbReference type="GO" id="GO:0010468">
    <property type="term" value="P:regulation of gene expression"/>
    <property type="evidence" value="ECO:0007669"/>
    <property type="project" value="TreeGrafter"/>
</dbReference>
<evidence type="ECO:0000313" key="6">
    <source>
        <dbReference type="EMBL" id="PSK55351.1"/>
    </source>
</evidence>